<accession>A0A926EXP4</accession>
<organism evidence="11 12">
    <name type="scientific">Paratissierella segnis</name>
    <dbReference type="NCBI Taxonomy" id="2763679"/>
    <lineage>
        <taxon>Bacteria</taxon>
        <taxon>Bacillati</taxon>
        <taxon>Bacillota</taxon>
        <taxon>Tissierellia</taxon>
        <taxon>Tissierellales</taxon>
        <taxon>Tissierellaceae</taxon>
        <taxon>Paratissierella</taxon>
    </lineage>
</organism>
<dbReference type="Gene3D" id="2.40.440.10">
    <property type="entry name" value="L,D-transpeptidase catalytic domain-like"/>
    <property type="match status" value="1"/>
</dbReference>
<evidence type="ECO:0000313" key="12">
    <source>
        <dbReference type="Proteomes" id="UP000601171"/>
    </source>
</evidence>
<reference evidence="11" key="1">
    <citation type="submission" date="2020-08" db="EMBL/GenBank/DDBJ databases">
        <title>Genome public.</title>
        <authorList>
            <person name="Liu C."/>
            <person name="Sun Q."/>
        </authorList>
    </citation>
    <scope>NUCLEOTIDE SEQUENCE</scope>
    <source>
        <strain evidence="11">BX21</strain>
    </source>
</reference>
<keyword evidence="8 9" id="KW-0961">Cell wall biogenesis/degradation</keyword>
<dbReference type="SUPFAM" id="SSF47090">
    <property type="entry name" value="PGBD-like"/>
    <property type="match status" value="1"/>
</dbReference>
<evidence type="ECO:0000256" key="5">
    <source>
        <dbReference type="ARBA" id="ARBA00022801"/>
    </source>
</evidence>
<dbReference type="PROSITE" id="PS52029">
    <property type="entry name" value="LD_TPASE"/>
    <property type="match status" value="1"/>
</dbReference>
<dbReference type="RefSeq" id="WP_316699627.1">
    <property type="nucleotide sequence ID" value="NZ_JACRTG010000018.1"/>
</dbReference>
<evidence type="ECO:0000256" key="1">
    <source>
        <dbReference type="ARBA" id="ARBA00004752"/>
    </source>
</evidence>
<dbReference type="Pfam" id="PF03734">
    <property type="entry name" value="YkuD"/>
    <property type="match status" value="1"/>
</dbReference>
<dbReference type="GO" id="GO:0005576">
    <property type="term" value="C:extracellular region"/>
    <property type="evidence" value="ECO:0007669"/>
    <property type="project" value="TreeGrafter"/>
</dbReference>
<feature type="active site" description="Nucleophile" evidence="9">
    <location>
        <position position="138"/>
    </location>
</feature>
<dbReference type="InterPro" id="IPR038063">
    <property type="entry name" value="Transpep_catalytic_dom"/>
</dbReference>
<keyword evidence="6 9" id="KW-0133">Cell shape</keyword>
<dbReference type="GO" id="GO:0008360">
    <property type="term" value="P:regulation of cell shape"/>
    <property type="evidence" value="ECO:0007669"/>
    <property type="project" value="UniProtKB-UniRule"/>
</dbReference>
<dbReference type="Pfam" id="PF01471">
    <property type="entry name" value="PG_binding_1"/>
    <property type="match status" value="1"/>
</dbReference>
<dbReference type="AlphaFoldDB" id="A0A926EXP4"/>
<evidence type="ECO:0000259" key="10">
    <source>
        <dbReference type="PROSITE" id="PS52029"/>
    </source>
</evidence>
<comment type="caution">
    <text evidence="11">The sequence shown here is derived from an EMBL/GenBank/DDBJ whole genome shotgun (WGS) entry which is preliminary data.</text>
</comment>
<keyword evidence="3" id="KW-0328">Glycosyltransferase</keyword>
<dbReference type="Gene3D" id="1.10.101.10">
    <property type="entry name" value="PGBD-like superfamily/PGBD"/>
    <property type="match status" value="1"/>
</dbReference>
<evidence type="ECO:0000256" key="3">
    <source>
        <dbReference type="ARBA" id="ARBA00022676"/>
    </source>
</evidence>
<keyword evidence="12" id="KW-1185">Reference proteome</keyword>
<dbReference type="SUPFAM" id="SSF141523">
    <property type="entry name" value="L,D-transpeptidase catalytic domain-like"/>
    <property type="match status" value="1"/>
</dbReference>
<protein>
    <submittedName>
        <fullName evidence="11">L,D-transpeptidase family protein</fullName>
    </submittedName>
</protein>
<keyword evidence="7 9" id="KW-0573">Peptidoglycan synthesis</keyword>
<evidence type="ECO:0000256" key="4">
    <source>
        <dbReference type="ARBA" id="ARBA00022679"/>
    </source>
</evidence>
<proteinExistence type="inferred from homology"/>
<dbReference type="InterPro" id="IPR005490">
    <property type="entry name" value="LD_TPept_cat_dom"/>
</dbReference>
<comment type="pathway">
    <text evidence="1 9">Cell wall biogenesis; peptidoglycan biosynthesis.</text>
</comment>
<sequence length="243" mass="27447">MRRGERLTLLLFIFVLLLIIIGNNIHILKLQKRIDSLNIDADAHKRGKKHETMIYIEVNNKVLNLLDSETKEIIKKYTIATGKSASPTPLGTYEIVSKEKWGEGFGSRWMGLNVPWGEYGIHGTNKPSSIGSNISSGCIRMRNSDIEDLFEHIAVGSTVHISNGPYGPFGYGFRTLKPGDRGADVLEVQKRLKYFNFYTGDLDGIYGEEMKKSLLNFLKENNIKLTDKITTEIYEAMGIILME</sequence>
<evidence type="ECO:0000256" key="2">
    <source>
        <dbReference type="ARBA" id="ARBA00005992"/>
    </source>
</evidence>
<evidence type="ECO:0000256" key="7">
    <source>
        <dbReference type="ARBA" id="ARBA00022984"/>
    </source>
</evidence>
<keyword evidence="5" id="KW-0378">Hydrolase</keyword>
<dbReference type="InterPro" id="IPR050979">
    <property type="entry name" value="LD-transpeptidase"/>
</dbReference>
<comment type="similarity">
    <text evidence="2">Belongs to the YkuD family.</text>
</comment>
<dbReference type="PANTHER" id="PTHR30582:SF24">
    <property type="entry name" value="L,D-TRANSPEPTIDASE ERFK_SRFK-RELATED"/>
    <property type="match status" value="1"/>
</dbReference>
<dbReference type="GO" id="GO:0071555">
    <property type="term" value="P:cell wall organization"/>
    <property type="evidence" value="ECO:0007669"/>
    <property type="project" value="UniProtKB-UniRule"/>
</dbReference>
<evidence type="ECO:0000256" key="8">
    <source>
        <dbReference type="ARBA" id="ARBA00023316"/>
    </source>
</evidence>
<dbReference type="Proteomes" id="UP000601171">
    <property type="component" value="Unassembled WGS sequence"/>
</dbReference>
<dbReference type="GO" id="GO:0018104">
    <property type="term" value="P:peptidoglycan-protein cross-linking"/>
    <property type="evidence" value="ECO:0007669"/>
    <property type="project" value="TreeGrafter"/>
</dbReference>
<dbReference type="GO" id="GO:0016757">
    <property type="term" value="F:glycosyltransferase activity"/>
    <property type="evidence" value="ECO:0007669"/>
    <property type="project" value="UniProtKB-KW"/>
</dbReference>
<dbReference type="PANTHER" id="PTHR30582">
    <property type="entry name" value="L,D-TRANSPEPTIDASE"/>
    <property type="match status" value="1"/>
</dbReference>
<dbReference type="EMBL" id="JACRTG010000018">
    <property type="protein sequence ID" value="MBC8588204.1"/>
    <property type="molecule type" value="Genomic_DNA"/>
</dbReference>
<feature type="domain" description="L,D-TPase catalytic" evidence="10">
    <location>
        <begin position="52"/>
        <end position="162"/>
    </location>
</feature>
<dbReference type="CDD" id="cd16913">
    <property type="entry name" value="YkuD_like"/>
    <property type="match status" value="1"/>
</dbReference>
<dbReference type="InterPro" id="IPR036365">
    <property type="entry name" value="PGBD-like_sf"/>
</dbReference>
<name>A0A926EXP4_9FIRM</name>
<dbReference type="GO" id="GO:0071972">
    <property type="term" value="F:peptidoglycan L,D-transpeptidase activity"/>
    <property type="evidence" value="ECO:0007669"/>
    <property type="project" value="TreeGrafter"/>
</dbReference>
<gene>
    <name evidence="11" type="ORF">H8707_08120</name>
</gene>
<evidence type="ECO:0000256" key="6">
    <source>
        <dbReference type="ARBA" id="ARBA00022960"/>
    </source>
</evidence>
<evidence type="ECO:0000256" key="9">
    <source>
        <dbReference type="PROSITE-ProRule" id="PRU01373"/>
    </source>
</evidence>
<evidence type="ECO:0000313" key="11">
    <source>
        <dbReference type="EMBL" id="MBC8588204.1"/>
    </source>
</evidence>
<keyword evidence="4" id="KW-0808">Transferase</keyword>
<dbReference type="InterPro" id="IPR002477">
    <property type="entry name" value="Peptidoglycan-bd-like"/>
</dbReference>
<dbReference type="InterPro" id="IPR036366">
    <property type="entry name" value="PGBDSf"/>
</dbReference>
<feature type="active site" description="Proton donor/acceptor" evidence="9">
    <location>
        <position position="122"/>
    </location>
</feature>